<evidence type="ECO:0000259" key="8">
    <source>
        <dbReference type="PROSITE" id="PS50235"/>
    </source>
</evidence>
<dbReference type="Pfam" id="PF12436">
    <property type="entry name" value="USP7_ICP0_bdg"/>
    <property type="match status" value="1"/>
</dbReference>
<dbReference type="InterPro" id="IPR050164">
    <property type="entry name" value="Peptidase_C19"/>
</dbReference>
<dbReference type="GO" id="GO:0016579">
    <property type="term" value="P:protein deubiquitination"/>
    <property type="evidence" value="ECO:0007669"/>
    <property type="project" value="InterPro"/>
</dbReference>
<proteinExistence type="inferred from homology"/>
<keyword evidence="6 10" id="KW-0378">Hydrolase</keyword>
<comment type="catalytic activity">
    <reaction evidence="1">
        <text>Thiol-dependent hydrolysis of ester, thioester, amide, peptide and isopeptide bonds formed by the C-terminal Gly of ubiquitin (a 76-residue protein attached to proteins as an intracellular targeting signal).</text>
        <dbReference type="EC" id="3.4.19.12"/>
    </reaction>
</comment>
<dbReference type="GO" id="GO:0006508">
    <property type="term" value="P:proteolysis"/>
    <property type="evidence" value="ECO:0007669"/>
    <property type="project" value="UniProtKB-KW"/>
</dbReference>
<keyword evidence="4 10" id="KW-0645">Protease</keyword>
<keyword evidence="5" id="KW-0833">Ubl conjugation pathway</keyword>
<dbReference type="InterPro" id="IPR038765">
    <property type="entry name" value="Papain-like_cys_pep_sf"/>
</dbReference>
<comment type="similarity">
    <text evidence="2">Belongs to the peptidase C19 family.</text>
</comment>
<evidence type="ECO:0000313" key="9">
    <source>
        <dbReference type="EMBL" id="CAI4004032.1"/>
    </source>
</evidence>
<evidence type="ECO:0000256" key="4">
    <source>
        <dbReference type="ARBA" id="ARBA00022670"/>
    </source>
</evidence>
<dbReference type="EMBL" id="CAMXCT030003349">
    <property type="protein sequence ID" value="CAL4791344.1"/>
    <property type="molecule type" value="Genomic_DNA"/>
</dbReference>
<dbReference type="InterPro" id="IPR001394">
    <property type="entry name" value="Peptidase_C19_UCH"/>
</dbReference>
<evidence type="ECO:0000256" key="5">
    <source>
        <dbReference type="ARBA" id="ARBA00022786"/>
    </source>
</evidence>
<comment type="caution">
    <text evidence="9">The sequence shown here is derived from an EMBL/GenBank/DDBJ whole genome shotgun (WGS) entry which is preliminary data.</text>
</comment>
<reference evidence="9" key="1">
    <citation type="submission" date="2022-10" db="EMBL/GenBank/DDBJ databases">
        <authorList>
            <person name="Chen Y."/>
            <person name="Dougan E. K."/>
            <person name="Chan C."/>
            <person name="Rhodes N."/>
            <person name="Thang M."/>
        </authorList>
    </citation>
    <scope>NUCLEOTIDE SEQUENCE</scope>
</reference>
<dbReference type="PROSITE" id="PS50235">
    <property type="entry name" value="USP_3"/>
    <property type="match status" value="1"/>
</dbReference>
<organism evidence="9">
    <name type="scientific">Cladocopium goreaui</name>
    <dbReference type="NCBI Taxonomy" id="2562237"/>
    <lineage>
        <taxon>Eukaryota</taxon>
        <taxon>Sar</taxon>
        <taxon>Alveolata</taxon>
        <taxon>Dinophyceae</taxon>
        <taxon>Suessiales</taxon>
        <taxon>Symbiodiniaceae</taxon>
        <taxon>Cladocopium</taxon>
    </lineage>
</organism>
<evidence type="ECO:0000313" key="10">
    <source>
        <dbReference type="EMBL" id="CAL4791344.1"/>
    </source>
</evidence>
<evidence type="ECO:0000256" key="1">
    <source>
        <dbReference type="ARBA" id="ARBA00000707"/>
    </source>
</evidence>
<gene>
    <name evidence="9" type="ORF">C1SCF055_LOCUS29849</name>
</gene>
<dbReference type="GO" id="GO:0004843">
    <property type="term" value="F:cysteine-type deubiquitinase activity"/>
    <property type="evidence" value="ECO:0007669"/>
    <property type="project" value="UniProtKB-EC"/>
</dbReference>
<dbReference type="SUPFAM" id="SSF54001">
    <property type="entry name" value="Cysteine proteinases"/>
    <property type="match status" value="1"/>
</dbReference>
<evidence type="ECO:0000256" key="7">
    <source>
        <dbReference type="ARBA" id="ARBA00022807"/>
    </source>
</evidence>
<dbReference type="AlphaFoldDB" id="A0A9P1GBA5"/>
<dbReference type="OrthoDB" id="289038at2759"/>
<dbReference type="EMBL" id="CAMXCT010003349">
    <property type="protein sequence ID" value="CAI4004032.1"/>
    <property type="molecule type" value="Genomic_DNA"/>
</dbReference>
<sequence length="993" mass="113601">MRSFGWDTADAFMQHDAQELNRLLCDRLEEQMKGTPTDGEIKRLFEGEFENYIECVDVDYRSQRNETFYDLQLNVKDESGAEITSLEDSLKDFVREEILEGDNAYDAESHGKQRARKGIRFKRFPPVLYIQLKRFMFDIEKMDMNKLNSKMEFPLILDLEAFSKGSGKYMLHTVIVHSGGVSSGHYYTFVRLPQEGEGKSQWIKFDDEVVTFCSEQAAVEDNYGGEDLSIVNYFEQPQALLCENWPCGQRIHNAYMLSYVRIDEKDLLTPPVLSLEDPKYKALIERCTREAKLAEERRRERVQRMNRIEVRLTFERDLMKMKGFWPDDVPGSQTMKIDREESGEVLLREAMDMEPLREQPVSEEHVALFVLTHRKTRQVRYKHMPQQDPLKWHMQGGHPNLSEPQMSILVMVSQGYDPLTLVPGTEQDVVFHDLAEWTEELIMLVVKYFCPVKQVIVTLGCYYAQLADPLKVMLDAEDSWLSQRLQIFVQQGEVAAPPANTIWQCWEEFNRTPKEIKARDIEKSMKEEGLYCGDVVIWQPQTTAGPRRPGASEAPEDGDPMICTNVRDYAESCMNHISIIVRHMSAEAPFMPDGIHSHMEIGQPSMRSLLQRTEEDSRELAMEVPGQVKCLEMTVDARWRTDQLGSSVAKALGVEEVLAENSGKRLWLFDGGAPNASRCAPLYHSKDSEPFATLQQMGWGRNIPKRSVYVVVLPDPPEGQHNIALHFFDTDGREAGATLLSVTEEALLEQPQNGGKQLKSIIAVDPKKILALARQHLEDSAQEVRQRMGLREKEPLRLLEAFNGQITKVYRERSNTSRGGELLLWLAKADDATQSPTFLYSALRVEPDPAVESDLPENLTRCQLVEVFTMDPNPMVGAYGHPFLLPIREGQQGKEIMAALQEKLRCTAKDLRDYGCRILVGKGELAENTIRQWKDLTDDFTWQLSSDARPEDVHVPLDWHAENLALAIERHHPVYMGRQLVRPGHRPLTIKAG</sequence>
<dbReference type="Proteomes" id="UP001152797">
    <property type="component" value="Unassembled WGS sequence"/>
</dbReference>
<dbReference type="EC" id="3.4.19.12" evidence="3"/>
<evidence type="ECO:0000313" key="11">
    <source>
        <dbReference type="Proteomes" id="UP001152797"/>
    </source>
</evidence>
<evidence type="ECO:0000256" key="3">
    <source>
        <dbReference type="ARBA" id="ARBA00012759"/>
    </source>
</evidence>
<dbReference type="Gene3D" id="3.90.70.10">
    <property type="entry name" value="Cysteine proteinases"/>
    <property type="match status" value="1"/>
</dbReference>
<accession>A0A9P1GBA5</accession>
<dbReference type="InterPro" id="IPR028889">
    <property type="entry name" value="USP"/>
</dbReference>
<reference evidence="10 11" key="2">
    <citation type="submission" date="2024-05" db="EMBL/GenBank/DDBJ databases">
        <authorList>
            <person name="Chen Y."/>
            <person name="Shah S."/>
            <person name="Dougan E. K."/>
            <person name="Thang M."/>
            <person name="Chan C."/>
        </authorList>
    </citation>
    <scope>NUCLEOTIDE SEQUENCE [LARGE SCALE GENOMIC DNA]</scope>
</reference>
<protein>
    <recommendedName>
        <fullName evidence="3">ubiquitinyl hydrolase 1</fullName>
        <ecNumber evidence="3">3.4.19.12</ecNumber>
    </recommendedName>
</protein>
<dbReference type="EMBL" id="CAMXCT020003349">
    <property type="protein sequence ID" value="CAL1157407.1"/>
    <property type="molecule type" value="Genomic_DNA"/>
</dbReference>
<evidence type="ECO:0000256" key="6">
    <source>
        <dbReference type="ARBA" id="ARBA00022801"/>
    </source>
</evidence>
<dbReference type="InterPro" id="IPR024729">
    <property type="entry name" value="USP7_ICP0-binding_dom"/>
</dbReference>
<name>A0A9P1GBA5_9DINO</name>
<evidence type="ECO:0000256" key="2">
    <source>
        <dbReference type="ARBA" id="ARBA00009085"/>
    </source>
</evidence>
<keyword evidence="7" id="KW-0788">Thiol protease</keyword>
<dbReference type="PANTHER" id="PTHR24006">
    <property type="entry name" value="UBIQUITIN CARBOXYL-TERMINAL HYDROLASE"/>
    <property type="match status" value="1"/>
</dbReference>
<dbReference type="GO" id="GO:0005829">
    <property type="term" value="C:cytosol"/>
    <property type="evidence" value="ECO:0007669"/>
    <property type="project" value="TreeGrafter"/>
</dbReference>
<dbReference type="GO" id="GO:0005634">
    <property type="term" value="C:nucleus"/>
    <property type="evidence" value="ECO:0007669"/>
    <property type="project" value="TreeGrafter"/>
</dbReference>
<keyword evidence="11" id="KW-1185">Reference proteome</keyword>
<dbReference type="Pfam" id="PF00443">
    <property type="entry name" value="UCH"/>
    <property type="match status" value="1"/>
</dbReference>
<feature type="domain" description="USP" evidence="8">
    <location>
        <begin position="1"/>
        <end position="236"/>
    </location>
</feature>
<dbReference type="PANTHER" id="PTHR24006:SF888">
    <property type="entry name" value="UBIQUITIN CARBOXYL-TERMINAL HYDROLASE 30"/>
    <property type="match status" value="1"/>
</dbReference>